<dbReference type="AlphaFoldDB" id="A0A0A1SX38"/>
<dbReference type="InterPro" id="IPR011042">
    <property type="entry name" value="6-blade_b-propeller_TolB-like"/>
</dbReference>
<dbReference type="OrthoDB" id="423498at2759"/>
<dbReference type="PANTHER" id="PTHR47064">
    <property type="entry name" value="PUTATIVE (AFU_ORTHOLOGUE AFUA_1G08990)-RELATED"/>
    <property type="match status" value="1"/>
</dbReference>
<name>A0A0A1SX38_9HYPO</name>
<dbReference type="Gene3D" id="2.120.10.30">
    <property type="entry name" value="TolB, C-terminal domain"/>
    <property type="match status" value="1"/>
</dbReference>
<evidence type="ECO:0000313" key="2">
    <source>
        <dbReference type="EMBL" id="CEJ82901.1"/>
    </source>
</evidence>
<feature type="domain" description="SMP-30/Gluconolactonase/LRE-like region" evidence="1">
    <location>
        <begin position="233"/>
        <end position="396"/>
    </location>
</feature>
<dbReference type="STRING" id="1531966.A0A0A1SX38"/>
<reference evidence="2 3" key="1">
    <citation type="journal article" date="2015" name="Genome Announc.">
        <title>Draft Genome Sequence and Gene Annotation of the Entomopathogenic Fungus Verticillium hemipterigenum.</title>
        <authorList>
            <person name="Horn F."/>
            <person name="Habel A."/>
            <person name="Scharf D.H."/>
            <person name="Dworschak J."/>
            <person name="Brakhage A.A."/>
            <person name="Guthke R."/>
            <person name="Hertweck C."/>
            <person name="Linde J."/>
        </authorList>
    </citation>
    <scope>NUCLEOTIDE SEQUENCE [LARGE SCALE GENOMIC DNA]</scope>
</reference>
<dbReference type="Pfam" id="PF08450">
    <property type="entry name" value="SGL"/>
    <property type="match status" value="1"/>
</dbReference>
<dbReference type="PANTHER" id="PTHR47064:SF2">
    <property type="entry name" value="SMP-30_GLUCONOLACTONASE_LRE-LIKE REGION DOMAIN-CONTAINING PROTEIN-RELATED"/>
    <property type="match status" value="1"/>
</dbReference>
<keyword evidence="3" id="KW-1185">Reference proteome</keyword>
<sequence>MPSNTMPSSHPNWSTASVLTVSIASFSIGVAAADAVRASLGSSAGFVTRSLSTVSLPEQAQLFDPAELAVLAHVPPPSEFNGTSVFVPPGKTLAGMVEKPFHVYDEAFLEILGSNPTLTLIAQTDSDPLFHEAVVWHRATDEAFFAQNAGAPAAGTGKNKSAIIQKISLKEAMAVAGTKNAVGKVKVETVPTNPQVLNPNGATNYNGNFIFTGEGMGLDPSALYLVNPEAPYNTTVLVNNYYGRQFNSLNDVAVNPRNKHIYFTDVTYGYFQDFRPAPVLPNQVYRLNPDTMAATVVADGFRLPNGIIFSPDGQYAYVTDTGTNSVSKYDYTAPATIYRFTVAADGTFVDRKTFAFISTGIPDGIHTDAQGNVYAGCGDGVHVWDPSGTLLGKIFTNGTSANFNFMGSGRMVICAETKLYYVTLAACGAPFF</sequence>
<proteinExistence type="predicted"/>
<dbReference type="EMBL" id="CDHN01000001">
    <property type="protein sequence ID" value="CEJ82901.1"/>
    <property type="molecule type" value="Genomic_DNA"/>
</dbReference>
<organism evidence="2 3">
    <name type="scientific">[Torrubiella] hemipterigena</name>
    <dbReference type="NCBI Taxonomy" id="1531966"/>
    <lineage>
        <taxon>Eukaryota</taxon>
        <taxon>Fungi</taxon>
        <taxon>Dikarya</taxon>
        <taxon>Ascomycota</taxon>
        <taxon>Pezizomycotina</taxon>
        <taxon>Sordariomycetes</taxon>
        <taxon>Hypocreomycetidae</taxon>
        <taxon>Hypocreales</taxon>
        <taxon>Clavicipitaceae</taxon>
        <taxon>Clavicipitaceae incertae sedis</taxon>
        <taxon>'Torrubiella' clade</taxon>
    </lineage>
</organism>
<protein>
    <recommendedName>
        <fullName evidence="1">SMP-30/Gluconolactonase/LRE-like region domain-containing protein</fullName>
    </recommendedName>
</protein>
<dbReference type="SUPFAM" id="SSF63829">
    <property type="entry name" value="Calcium-dependent phosphotriesterase"/>
    <property type="match status" value="1"/>
</dbReference>
<dbReference type="HOGENOM" id="CLU_036110_1_2_1"/>
<dbReference type="Proteomes" id="UP000039046">
    <property type="component" value="Unassembled WGS sequence"/>
</dbReference>
<accession>A0A0A1SX38</accession>
<gene>
    <name evidence="2" type="ORF">VHEMI02942</name>
</gene>
<evidence type="ECO:0000313" key="3">
    <source>
        <dbReference type="Proteomes" id="UP000039046"/>
    </source>
</evidence>
<evidence type="ECO:0000259" key="1">
    <source>
        <dbReference type="Pfam" id="PF08450"/>
    </source>
</evidence>
<dbReference type="InterPro" id="IPR052988">
    <property type="entry name" value="Oryzine_lactonohydrolase"/>
</dbReference>
<dbReference type="InterPro" id="IPR013658">
    <property type="entry name" value="SGL"/>
</dbReference>